<dbReference type="SMART" id="SM00567">
    <property type="entry name" value="EZ_HEAT"/>
    <property type="match status" value="7"/>
</dbReference>
<dbReference type="Pfam" id="PF03130">
    <property type="entry name" value="HEAT_PBS"/>
    <property type="match status" value="1"/>
</dbReference>
<dbReference type="AlphaFoldDB" id="A0A4R8MRN0"/>
<name>A0A4R8MRN0_LEPME</name>
<dbReference type="PANTHER" id="PTHR12697:SF5">
    <property type="entry name" value="DEOXYHYPUSINE HYDROXYLASE"/>
    <property type="match status" value="1"/>
</dbReference>
<dbReference type="InterPro" id="IPR021133">
    <property type="entry name" value="HEAT_type_2"/>
</dbReference>
<evidence type="ECO:0000313" key="2">
    <source>
        <dbReference type="EMBL" id="TDY72010.1"/>
    </source>
</evidence>
<protein>
    <submittedName>
        <fullName evidence="2">HEAT repeat protein</fullName>
    </submittedName>
</protein>
<evidence type="ECO:0000313" key="3">
    <source>
        <dbReference type="Proteomes" id="UP000294684"/>
    </source>
</evidence>
<dbReference type="Gene3D" id="1.25.10.10">
    <property type="entry name" value="Leucine-rich Repeat Variant"/>
    <property type="match status" value="3"/>
</dbReference>
<dbReference type="SUPFAM" id="SSF48371">
    <property type="entry name" value="ARM repeat"/>
    <property type="match status" value="1"/>
</dbReference>
<dbReference type="PANTHER" id="PTHR12697">
    <property type="entry name" value="PBS LYASE HEAT-LIKE PROTEIN"/>
    <property type="match status" value="1"/>
</dbReference>
<dbReference type="OrthoDB" id="342235at2"/>
<dbReference type="RefSeq" id="WP_004788870.1">
    <property type="nucleotide sequence ID" value="NZ_SORO01000001.1"/>
</dbReference>
<dbReference type="InterPro" id="IPR004155">
    <property type="entry name" value="PBS_lyase_HEAT"/>
</dbReference>
<dbReference type="GO" id="GO:0016491">
    <property type="term" value="F:oxidoreductase activity"/>
    <property type="evidence" value="ECO:0007669"/>
    <property type="project" value="TreeGrafter"/>
</dbReference>
<proteinExistence type="predicted"/>
<dbReference type="InterPro" id="IPR011989">
    <property type="entry name" value="ARM-like"/>
</dbReference>
<dbReference type="GeneID" id="79826329"/>
<dbReference type="InterPro" id="IPR016024">
    <property type="entry name" value="ARM-type_fold"/>
</dbReference>
<comment type="caution">
    <text evidence="2">The sequence shown here is derived from an EMBL/GenBank/DDBJ whole genome shotgun (WGS) entry which is preliminary data.</text>
</comment>
<reference evidence="2 3" key="1">
    <citation type="submission" date="2019-03" db="EMBL/GenBank/DDBJ databases">
        <title>Genomic Encyclopedia of Archaeal and Bacterial Type Strains, Phase II (KMG-II): from individual species to whole genera.</title>
        <authorList>
            <person name="Goeker M."/>
        </authorList>
    </citation>
    <scope>NUCLEOTIDE SEQUENCE [LARGE SCALE GENOMIC DNA]</scope>
    <source>
        <strain evidence="2 3">DSM 21537</strain>
    </source>
</reference>
<dbReference type="STRING" id="1193051.LEP1GSC017_2969"/>
<organism evidence="2 3">
    <name type="scientific">Leptospira meyeri</name>
    <dbReference type="NCBI Taxonomy" id="29508"/>
    <lineage>
        <taxon>Bacteria</taxon>
        <taxon>Pseudomonadati</taxon>
        <taxon>Spirochaetota</taxon>
        <taxon>Spirochaetia</taxon>
        <taxon>Leptospirales</taxon>
        <taxon>Leptospiraceae</taxon>
        <taxon>Leptospira</taxon>
    </lineage>
</organism>
<sequence length="523" mass="57277">MQKTWIFLSFFFSLTLFLNCDPVPTKEDTNPVMETVPEEQPTESLLEALDSSDPFTRSQATIQLGSREFRSAIPKLKKLLKDSEPGVRAGAAIALGDLKDKSSSTTIANLMWSDSENPKDVYLDALTRMKDPSVGNRIYPLLDDSNPTLRLQVVDALVQIGANSVGPQVLSLALKNKDREKDKTYAMALGKLKISASESYLLSLTKIQDESPTLAAAYLALGRIKAKNANEVLVNALNLPYSKGKENASMALIEIGNPSVITKVFQSLNSENAETKLYATDVLCSIPSKEAAKLAFGLLNGKDTKNWGSAAKIVGRQRYKEGRIRIEELLEKTSTPERDSFAEALGWIGDKTSIPVLRKVLLSGEKEGPYGSAWALGILGAKEAVPDLIKALDMGDAKLMVYALEALGSIADPTSLPKLKSLLADRPKMAPQILSTVALIPTEEARFIIEEATKSKNAEVYRPAMEEIAKRKDKKSIPLLLAYANGDDSEKRKLSYYALTAVTGEKFRTAKEWNEWAKSKGNL</sequence>
<dbReference type="Proteomes" id="UP000294684">
    <property type="component" value="Unassembled WGS sequence"/>
</dbReference>
<evidence type="ECO:0000256" key="1">
    <source>
        <dbReference type="ARBA" id="ARBA00045876"/>
    </source>
</evidence>
<dbReference type="EMBL" id="SORO01000001">
    <property type="protein sequence ID" value="TDY72010.1"/>
    <property type="molecule type" value="Genomic_DNA"/>
</dbReference>
<keyword evidence="3" id="KW-1185">Reference proteome</keyword>
<dbReference type="PROSITE" id="PS50077">
    <property type="entry name" value="HEAT_REPEAT"/>
    <property type="match status" value="1"/>
</dbReference>
<gene>
    <name evidence="2" type="ORF">CLV96_0989</name>
</gene>
<dbReference type="Pfam" id="PF13646">
    <property type="entry name" value="HEAT_2"/>
    <property type="match status" value="2"/>
</dbReference>
<comment type="function">
    <text evidence="1">Catalyzes the hydroxylation of the N(6)-(4-aminobutyl)-L-lysine intermediate produced by deoxyhypusine synthase/DHPS on a critical lysine of the eukaryotic translation initiation factor 5A/eIF-5A. This is the second step of the post-translational modification of that lysine into an unusual amino acid residue named hypusine. Hypusination is unique to mature eIF-5A factor and is essential for its function.</text>
</comment>
<accession>A0A4R8MRN0</accession>